<dbReference type="AlphaFoldDB" id="A0AAV9VUK2"/>
<name>A0AAV9VUK2_9PEZI</name>
<evidence type="ECO:0000313" key="3">
    <source>
        <dbReference type="Proteomes" id="UP001370758"/>
    </source>
</evidence>
<reference evidence="2 3" key="1">
    <citation type="submission" date="2023-08" db="EMBL/GenBank/DDBJ databases">
        <authorList>
            <person name="Palmer J.M."/>
        </authorList>
    </citation>
    <scope>NUCLEOTIDE SEQUENCE [LARGE SCALE GENOMIC DNA]</scope>
    <source>
        <strain evidence="2 3">TWF481</strain>
    </source>
</reference>
<keyword evidence="3" id="KW-1185">Reference proteome</keyword>
<feature type="compositionally biased region" description="Acidic residues" evidence="1">
    <location>
        <begin position="324"/>
        <end position="341"/>
    </location>
</feature>
<organism evidence="2 3">
    <name type="scientific">Arthrobotrys musiformis</name>
    <dbReference type="NCBI Taxonomy" id="47236"/>
    <lineage>
        <taxon>Eukaryota</taxon>
        <taxon>Fungi</taxon>
        <taxon>Dikarya</taxon>
        <taxon>Ascomycota</taxon>
        <taxon>Pezizomycotina</taxon>
        <taxon>Orbiliomycetes</taxon>
        <taxon>Orbiliales</taxon>
        <taxon>Orbiliaceae</taxon>
        <taxon>Arthrobotrys</taxon>
    </lineage>
</organism>
<dbReference type="Proteomes" id="UP001370758">
    <property type="component" value="Unassembled WGS sequence"/>
</dbReference>
<feature type="compositionally biased region" description="Basic and acidic residues" evidence="1">
    <location>
        <begin position="1"/>
        <end position="10"/>
    </location>
</feature>
<gene>
    <name evidence="2" type="ORF">TWF481_001875</name>
</gene>
<feature type="region of interest" description="Disordered" evidence="1">
    <location>
        <begin position="274"/>
        <end position="308"/>
    </location>
</feature>
<proteinExistence type="predicted"/>
<protein>
    <submittedName>
        <fullName evidence="2">Uncharacterized protein</fullName>
    </submittedName>
</protein>
<accession>A0AAV9VUK2</accession>
<dbReference type="EMBL" id="JAVHJL010000010">
    <property type="protein sequence ID" value="KAK6496895.1"/>
    <property type="molecule type" value="Genomic_DNA"/>
</dbReference>
<feature type="region of interest" description="Disordered" evidence="1">
    <location>
        <begin position="66"/>
        <end position="88"/>
    </location>
</feature>
<comment type="caution">
    <text evidence="2">The sequence shown here is derived from an EMBL/GenBank/DDBJ whole genome shotgun (WGS) entry which is preliminary data.</text>
</comment>
<feature type="region of interest" description="Disordered" evidence="1">
    <location>
        <begin position="324"/>
        <end position="351"/>
    </location>
</feature>
<evidence type="ECO:0000256" key="1">
    <source>
        <dbReference type="SAM" id="MobiDB-lite"/>
    </source>
</evidence>
<sequence>MLQKLSRESLRLNPQPDPRANGQIIYETSKQVKKAYNKRKGTSISEAEKKRIERIRVLDERAEKIKQKEQRKKENALKRKAKEEKEGPTFKKIARITSSQPELINFFAVKKPVSGPAKKVVDYSLDVAPEDPQSETEDSGEIAGEIAGVQAIDPESDVDEKEDRCAGAGEDEDGHVTVEAKIKSGALAEVPIDDSDIQPASPTPVTRPSPTLVGEPGNGELSLGQKATMKLCSQLFLSNPDEDSERLDGGMLVAGGLLGDARLLPSSSNDIHGTLPRGILDSSPPLPVYARDIPPESEEEEAEAKREEDERILEILREETDYNDFDDDYYLNDDPGFDYDYAEGPTSPVHEVGDETYGDEGLDIAASDEAYGMGLSDPEFDELHDAFGEHEVEEARAEDFEQEFDSSFLCQEFEDDMRELEEDGF</sequence>
<feature type="region of interest" description="Disordered" evidence="1">
    <location>
        <begin position="1"/>
        <end position="21"/>
    </location>
</feature>
<feature type="region of interest" description="Disordered" evidence="1">
    <location>
        <begin position="147"/>
        <end position="222"/>
    </location>
</feature>
<evidence type="ECO:0000313" key="2">
    <source>
        <dbReference type="EMBL" id="KAK6496895.1"/>
    </source>
</evidence>